<sequence length="165" mass="18289">MTQKRGRRRGVHVYAWDAKFEGVGGTRSGGTSGTMAGKGGMNCREVANREDDREEDAYSGISIIEPSIDGLGSSARARVEERERGSNEMTENVCESNMLRWTRERGQIIAVCVGNVCERLCGESCLRSRRTPRKVRNPGRYKTAQNSRIAIVTRMSVGMQLEGVE</sequence>
<dbReference type="AlphaFoldDB" id="A0A165JBK1"/>
<name>A0A165JBK1_EXIGL</name>
<dbReference type="Proteomes" id="UP000077266">
    <property type="component" value="Unassembled WGS sequence"/>
</dbReference>
<gene>
    <name evidence="1" type="ORF">EXIGLDRAFT_506116</name>
</gene>
<evidence type="ECO:0000313" key="2">
    <source>
        <dbReference type="Proteomes" id="UP000077266"/>
    </source>
</evidence>
<protein>
    <submittedName>
        <fullName evidence="1">Uncharacterized protein</fullName>
    </submittedName>
</protein>
<proteinExistence type="predicted"/>
<evidence type="ECO:0000313" key="1">
    <source>
        <dbReference type="EMBL" id="KZV94612.1"/>
    </source>
</evidence>
<reference evidence="1 2" key="1">
    <citation type="journal article" date="2016" name="Mol. Biol. Evol.">
        <title>Comparative Genomics of Early-Diverging Mushroom-Forming Fungi Provides Insights into the Origins of Lignocellulose Decay Capabilities.</title>
        <authorList>
            <person name="Nagy L.G."/>
            <person name="Riley R."/>
            <person name="Tritt A."/>
            <person name="Adam C."/>
            <person name="Daum C."/>
            <person name="Floudas D."/>
            <person name="Sun H."/>
            <person name="Yadav J.S."/>
            <person name="Pangilinan J."/>
            <person name="Larsson K.H."/>
            <person name="Matsuura K."/>
            <person name="Barry K."/>
            <person name="Labutti K."/>
            <person name="Kuo R."/>
            <person name="Ohm R.A."/>
            <person name="Bhattacharya S.S."/>
            <person name="Shirouzu T."/>
            <person name="Yoshinaga Y."/>
            <person name="Martin F.M."/>
            <person name="Grigoriev I.V."/>
            <person name="Hibbett D.S."/>
        </authorList>
    </citation>
    <scope>NUCLEOTIDE SEQUENCE [LARGE SCALE GENOMIC DNA]</scope>
    <source>
        <strain evidence="1 2">HHB12029</strain>
    </source>
</reference>
<accession>A0A165JBK1</accession>
<dbReference type="InParanoid" id="A0A165JBK1"/>
<keyword evidence="2" id="KW-1185">Reference proteome</keyword>
<organism evidence="1 2">
    <name type="scientific">Exidia glandulosa HHB12029</name>
    <dbReference type="NCBI Taxonomy" id="1314781"/>
    <lineage>
        <taxon>Eukaryota</taxon>
        <taxon>Fungi</taxon>
        <taxon>Dikarya</taxon>
        <taxon>Basidiomycota</taxon>
        <taxon>Agaricomycotina</taxon>
        <taxon>Agaricomycetes</taxon>
        <taxon>Auriculariales</taxon>
        <taxon>Exidiaceae</taxon>
        <taxon>Exidia</taxon>
    </lineage>
</organism>
<dbReference type="EMBL" id="KV425970">
    <property type="protein sequence ID" value="KZV94612.1"/>
    <property type="molecule type" value="Genomic_DNA"/>
</dbReference>